<sequence>MRQEHVKHDCLWWKSGIIFKWASYSWIFEIENAFQNTIFNSEKGEHYTYLLKWKDRLSALHPDMSGSMINMEILRKWGGEVEHAIKCTCAEPCSTENYINSMEFIIMRTRIGKTWTRNPMESKMIPNTCKDDKRSYMPFLKCHE</sequence>
<accession>A0A9Q3BWH1</accession>
<evidence type="ECO:0000313" key="2">
    <source>
        <dbReference type="Proteomes" id="UP000765509"/>
    </source>
</evidence>
<dbReference type="Proteomes" id="UP000765509">
    <property type="component" value="Unassembled WGS sequence"/>
</dbReference>
<proteinExistence type="predicted"/>
<dbReference type="OrthoDB" id="2514797at2759"/>
<dbReference type="AlphaFoldDB" id="A0A9Q3BWH1"/>
<evidence type="ECO:0000313" key="1">
    <source>
        <dbReference type="EMBL" id="MBW0472732.1"/>
    </source>
</evidence>
<comment type="caution">
    <text evidence="1">The sequence shown here is derived from an EMBL/GenBank/DDBJ whole genome shotgun (WGS) entry which is preliminary data.</text>
</comment>
<organism evidence="1 2">
    <name type="scientific">Austropuccinia psidii MF-1</name>
    <dbReference type="NCBI Taxonomy" id="1389203"/>
    <lineage>
        <taxon>Eukaryota</taxon>
        <taxon>Fungi</taxon>
        <taxon>Dikarya</taxon>
        <taxon>Basidiomycota</taxon>
        <taxon>Pucciniomycotina</taxon>
        <taxon>Pucciniomycetes</taxon>
        <taxon>Pucciniales</taxon>
        <taxon>Sphaerophragmiaceae</taxon>
        <taxon>Austropuccinia</taxon>
    </lineage>
</organism>
<dbReference type="EMBL" id="AVOT02003183">
    <property type="protein sequence ID" value="MBW0472732.1"/>
    <property type="molecule type" value="Genomic_DNA"/>
</dbReference>
<gene>
    <name evidence="1" type="ORF">O181_012447</name>
</gene>
<name>A0A9Q3BWH1_9BASI</name>
<keyword evidence="2" id="KW-1185">Reference proteome</keyword>
<reference evidence="1" key="1">
    <citation type="submission" date="2021-03" db="EMBL/GenBank/DDBJ databases">
        <title>Draft genome sequence of rust myrtle Austropuccinia psidii MF-1, a brazilian biotype.</title>
        <authorList>
            <person name="Quecine M.C."/>
            <person name="Pachon D.M.R."/>
            <person name="Bonatelli M.L."/>
            <person name="Correr F.H."/>
            <person name="Franceschini L.M."/>
            <person name="Leite T.F."/>
            <person name="Margarido G.R.A."/>
            <person name="Almeida C.A."/>
            <person name="Ferrarezi J.A."/>
            <person name="Labate C.A."/>
        </authorList>
    </citation>
    <scope>NUCLEOTIDE SEQUENCE</scope>
    <source>
        <strain evidence="1">MF-1</strain>
    </source>
</reference>
<protein>
    <submittedName>
        <fullName evidence="1">Uncharacterized protein</fullName>
    </submittedName>
</protein>